<sequence>MADEELIVMAYLLGFNGFKINTLYNSVTFEKNGQECILTKQQFIDIHLLKN</sequence>
<proteinExistence type="predicted"/>
<comment type="caution">
    <text evidence="1">The sequence shown here is derived from an EMBL/GenBank/DDBJ whole genome shotgun (WGS) entry which is preliminary data.</text>
</comment>
<accession>A0ABR9FSS5</accession>
<name>A0ABR9FSS5_9GAMM</name>
<reference evidence="1 2" key="1">
    <citation type="submission" date="2020-07" db="EMBL/GenBank/DDBJ databases">
        <title>Halophilic bacteria isolated from french cheeses.</title>
        <authorList>
            <person name="Kothe C.I."/>
            <person name="Farah-Kraiem B."/>
            <person name="Renault P."/>
            <person name="Dridi B."/>
        </authorList>
    </citation>
    <scope>NUCLEOTIDE SEQUENCE [LARGE SCALE GENOMIC DNA]</scope>
    <source>
        <strain evidence="1 2">FME14</strain>
    </source>
</reference>
<gene>
    <name evidence="1" type="ORF">EI167_21105</name>
</gene>
<dbReference type="EMBL" id="RRZA01000129">
    <property type="protein sequence ID" value="MBE0459872.1"/>
    <property type="molecule type" value="Genomic_DNA"/>
</dbReference>
<protein>
    <submittedName>
        <fullName evidence="1">Uncharacterized protein</fullName>
    </submittedName>
</protein>
<keyword evidence="2" id="KW-1185">Reference proteome</keyword>
<organism evidence="1 2">
    <name type="scientific">Pseudoalteromonas prydzensis</name>
    <dbReference type="NCBI Taxonomy" id="182141"/>
    <lineage>
        <taxon>Bacteria</taxon>
        <taxon>Pseudomonadati</taxon>
        <taxon>Pseudomonadota</taxon>
        <taxon>Gammaproteobacteria</taxon>
        <taxon>Alteromonadales</taxon>
        <taxon>Pseudoalteromonadaceae</taxon>
        <taxon>Pseudoalteromonas</taxon>
    </lineage>
</organism>
<dbReference type="Proteomes" id="UP000707245">
    <property type="component" value="Unassembled WGS sequence"/>
</dbReference>
<evidence type="ECO:0000313" key="1">
    <source>
        <dbReference type="EMBL" id="MBE0459872.1"/>
    </source>
</evidence>
<dbReference type="RefSeq" id="WP_192543181.1">
    <property type="nucleotide sequence ID" value="NZ_JBQDLW010000134.1"/>
</dbReference>
<evidence type="ECO:0000313" key="2">
    <source>
        <dbReference type="Proteomes" id="UP000707245"/>
    </source>
</evidence>